<feature type="chain" id="PRO_5021389105" evidence="1">
    <location>
        <begin position="23"/>
        <end position="90"/>
    </location>
</feature>
<evidence type="ECO:0000256" key="1">
    <source>
        <dbReference type="SAM" id="SignalP"/>
    </source>
</evidence>
<proteinExistence type="predicted"/>
<feature type="signal peptide" evidence="1">
    <location>
        <begin position="1"/>
        <end position="22"/>
    </location>
</feature>
<keyword evidence="3" id="KW-1185">Reference proteome</keyword>
<protein>
    <submittedName>
        <fullName evidence="2">Uncharacterized protein</fullName>
    </submittedName>
</protein>
<keyword evidence="1" id="KW-0732">Signal</keyword>
<organism evidence="2 3">
    <name type="scientific">Emcibacter nanhaiensis</name>
    <dbReference type="NCBI Taxonomy" id="1505037"/>
    <lineage>
        <taxon>Bacteria</taxon>
        <taxon>Pseudomonadati</taxon>
        <taxon>Pseudomonadota</taxon>
        <taxon>Alphaproteobacteria</taxon>
        <taxon>Emcibacterales</taxon>
        <taxon>Emcibacteraceae</taxon>
        <taxon>Emcibacter</taxon>
    </lineage>
</organism>
<gene>
    <name evidence="2" type="ORF">FIV46_11420</name>
</gene>
<sequence>MKKTAYALLPVLALAAAAPALAADLKNNDDVAYEVYVETSELEQTVTIGANETLGDLCHDCYVEIVDTGSALTIGEEEHVTITDGQLSAE</sequence>
<reference evidence="3" key="1">
    <citation type="submission" date="2019-06" db="EMBL/GenBank/DDBJ databases">
        <title>The complete genome of Emcibacter congregatus ZYLT.</title>
        <authorList>
            <person name="Zhao Z."/>
        </authorList>
    </citation>
    <scope>NUCLEOTIDE SEQUENCE [LARGE SCALE GENOMIC DNA]</scope>
    <source>
        <strain evidence="3">MCCC 1A06723</strain>
    </source>
</reference>
<name>A0A501PHT3_9PROT</name>
<dbReference type="OrthoDB" id="9984349at2"/>
<dbReference type="RefSeq" id="WP_139941059.1">
    <property type="nucleotide sequence ID" value="NZ_JBHSYP010000006.1"/>
</dbReference>
<accession>A0A501PHT3</accession>
<evidence type="ECO:0000313" key="2">
    <source>
        <dbReference type="EMBL" id="TPD59396.1"/>
    </source>
</evidence>
<dbReference type="AlphaFoldDB" id="A0A501PHT3"/>
<dbReference type="EMBL" id="VFIY01000014">
    <property type="protein sequence ID" value="TPD59396.1"/>
    <property type="molecule type" value="Genomic_DNA"/>
</dbReference>
<dbReference type="Proteomes" id="UP000319148">
    <property type="component" value="Unassembled WGS sequence"/>
</dbReference>
<evidence type="ECO:0000313" key="3">
    <source>
        <dbReference type="Proteomes" id="UP000319148"/>
    </source>
</evidence>
<comment type="caution">
    <text evidence="2">The sequence shown here is derived from an EMBL/GenBank/DDBJ whole genome shotgun (WGS) entry which is preliminary data.</text>
</comment>